<evidence type="ECO:0000313" key="3">
    <source>
        <dbReference type="Proteomes" id="UP000187191"/>
    </source>
</evidence>
<keyword evidence="1" id="KW-1133">Transmembrane helix</keyword>
<evidence type="ECO:0000256" key="1">
    <source>
        <dbReference type="SAM" id="Phobius"/>
    </source>
</evidence>
<organism evidence="2 3">
    <name type="scientific">Streptomyces alfalfae</name>
    <dbReference type="NCBI Taxonomy" id="1642299"/>
    <lineage>
        <taxon>Bacteria</taxon>
        <taxon>Bacillati</taxon>
        <taxon>Actinomycetota</taxon>
        <taxon>Actinomycetes</taxon>
        <taxon>Kitasatosporales</taxon>
        <taxon>Streptomycetaceae</taxon>
        <taxon>Streptomyces</taxon>
    </lineage>
</organism>
<keyword evidence="1" id="KW-0472">Membrane</keyword>
<proteinExistence type="predicted"/>
<reference evidence="2 3" key="1">
    <citation type="submission" date="2016-05" db="EMBL/GenBank/DDBJ databases">
        <authorList>
            <person name="Gu J."/>
        </authorList>
    </citation>
    <scope>NUCLEOTIDE SEQUENCE [LARGE SCALE GENOMIC DNA]</scope>
    <source>
        <strain evidence="2 3">ACCC40021</strain>
    </source>
</reference>
<dbReference type="EMBL" id="CP015588">
    <property type="protein sequence ID" value="APY88188.1"/>
    <property type="molecule type" value="Genomic_DNA"/>
</dbReference>
<dbReference type="RefSeq" id="WP_079250128.1">
    <property type="nucleotide sequence ID" value="NZ_CP015588.1"/>
</dbReference>
<gene>
    <name evidence="2" type="ORF">A7J05_23085</name>
</gene>
<protein>
    <submittedName>
        <fullName evidence="2">Uncharacterized protein</fullName>
    </submittedName>
</protein>
<evidence type="ECO:0000313" key="2">
    <source>
        <dbReference type="EMBL" id="APY88188.1"/>
    </source>
</evidence>
<accession>A0ABN4VQW0</accession>
<feature type="transmembrane region" description="Helical" evidence="1">
    <location>
        <begin position="36"/>
        <end position="57"/>
    </location>
</feature>
<dbReference type="Proteomes" id="UP000187191">
    <property type="component" value="Chromosome"/>
</dbReference>
<sequence>MTAVGGLILALVCLATVGLAAGIGIATLDGREPSWLVAIVRAAAVGIAAACFLLAALHQLAEALS</sequence>
<keyword evidence="3" id="KW-1185">Reference proteome</keyword>
<name>A0ABN4VQW0_9ACTN</name>
<keyword evidence="1" id="KW-0812">Transmembrane</keyword>